<dbReference type="Gene3D" id="1.25.40.10">
    <property type="entry name" value="Tetratricopeptide repeat domain"/>
    <property type="match status" value="1"/>
</dbReference>
<accession>A0ABD4XF57</accession>
<dbReference type="Proteomes" id="UP001218364">
    <property type="component" value="Unassembled WGS sequence"/>
</dbReference>
<dbReference type="AlphaFoldDB" id="A0ABD4XF57"/>
<evidence type="ECO:0000313" key="2">
    <source>
        <dbReference type="Proteomes" id="UP001218364"/>
    </source>
</evidence>
<dbReference type="InterPro" id="IPR011990">
    <property type="entry name" value="TPR-like_helical_dom_sf"/>
</dbReference>
<sequence length="172" mass="19300">MSLPVTPEVTAHVRPRPRGTRLALAELYQVQGVPERARPLLDRVIEEDRLDVVAVAALAELMLDADPVPRDAAEQIVRMTAVVENETPVHAAALLYKARALRVLGLHDAAVKTLTKAYRRKKDRPAELLRQIRYDRALGYEAIGQKRRARQELEAIYAEAPDFPDVAGRLRL</sequence>
<proteinExistence type="predicted"/>
<comment type="caution">
    <text evidence="1">The sequence shown here is derived from an EMBL/GenBank/DDBJ whole genome shotgun (WGS) entry which is preliminary data.</text>
</comment>
<organism evidence="1 2">
    <name type="scientific">Phaeobacter gallaeciensis</name>
    <dbReference type="NCBI Taxonomy" id="60890"/>
    <lineage>
        <taxon>Bacteria</taxon>
        <taxon>Pseudomonadati</taxon>
        <taxon>Pseudomonadota</taxon>
        <taxon>Alphaproteobacteria</taxon>
        <taxon>Rhodobacterales</taxon>
        <taxon>Roseobacteraceae</taxon>
        <taxon>Phaeobacter</taxon>
    </lineage>
</organism>
<dbReference type="EMBL" id="JARCJK010000018">
    <property type="protein sequence ID" value="MDE4168021.1"/>
    <property type="molecule type" value="Genomic_DNA"/>
</dbReference>
<dbReference type="SUPFAM" id="SSF48452">
    <property type="entry name" value="TPR-like"/>
    <property type="match status" value="1"/>
</dbReference>
<reference evidence="1 2" key="1">
    <citation type="submission" date="2023-02" db="EMBL/GenBank/DDBJ databases">
        <title>Population genomics of bacteria associated with diatom.</title>
        <authorList>
            <person name="Xie J."/>
            <person name="Wang H."/>
        </authorList>
    </citation>
    <scope>NUCLEOTIDE SEQUENCE [LARGE SCALE GENOMIC DNA]</scope>
    <source>
        <strain evidence="1 2">PT47_8</strain>
    </source>
</reference>
<evidence type="ECO:0008006" key="3">
    <source>
        <dbReference type="Google" id="ProtNLM"/>
    </source>
</evidence>
<protein>
    <recommendedName>
        <fullName evidence="3">Tetratricopeptide repeat protein</fullName>
    </recommendedName>
</protein>
<evidence type="ECO:0000313" key="1">
    <source>
        <dbReference type="EMBL" id="MDE4168021.1"/>
    </source>
</evidence>
<name>A0ABD4XF57_9RHOB</name>
<gene>
    <name evidence="1" type="ORF">PXK24_20215</name>
</gene>